<name>A0ABM8ELR8_9BACT</name>
<accession>A0ABM8ELR8</accession>
<dbReference type="EMBL" id="AP027151">
    <property type="protein sequence ID" value="BDV43383.1"/>
    <property type="molecule type" value="Genomic_DNA"/>
</dbReference>
<organism evidence="1 2">
    <name type="scientific">Geotalea uraniireducens</name>
    <dbReference type="NCBI Taxonomy" id="351604"/>
    <lineage>
        <taxon>Bacteria</taxon>
        <taxon>Pseudomonadati</taxon>
        <taxon>Thermodesulfobacteriota</taxon>
        <taxon>Desulfuromonadia</taxon>
        <taxon>Geobacterales</taxon>
        <taxon>Geobacteraceae</taxon>
        <taxon>Geotalea</taxon>
    </lineage>
</organism>
<evidence type="ECO:0000313" key="2">
    <source>
        <dbReference type="Proteomes" id="UP001317705"/>
    </source>
</evidence>
<keyword evidence="2" id="KW-1185">Reference proteome</keyword>
<sequence length="128" mass="13794">MVDLIRSMARNWGIKVLALLFAVALWLAVAGERKGRLELTIPVTVRNAPTDCAVIVDHPVLAVSLVGPRILLLKLRGENIIMPLDMKGVGAGTTSFSNLAQQLVLPDGVVVSRVFPADVSVTVKRKFP</sequence>
<evidence type="ECO:0008006" key="3">
    <source>
        <dbReference type="Google" id="ProtNLM"/>
    </source>
</evidence>
<dbReference type="RefSeq" id="WP_281999484.1">
    <property type="nucleotide sequence ID" value="NZ_AP027151.1"/>
</dbReference>
<reference evidence="1 2" key="1">
    <citation type="submission" date="2022-12" db="EMBL/GenBank/DDBJ databases">
        <title>Polyphasic characterization of Geotalea uranireducens NIT-SL11 newly isolated from a complex of sewage sludge and microbially reduced graphene oxide.</title>
        <authorList>
            <person name="Xie L."/>
            <person name="Yoshida N."/>
            <person name="Meng L."/>
        </authorList>
    </citation>
    <scope>NUCLEOTIDE SEQUENCE [LARGE SCALE GENOMIC DNA]</scope>
    <source>
        <strain evidence="1 2">NIT-SL11</strain>
    </source>
</reference>
<protein>
    <recommendedName>
        <fullName evidence="3">YbbR-like domain-containing protein</fullName>
    </recommendedName>
</protein>
<proteinExistence type="predicted"/>
<gene>
    <name evidence="1" type="ORF">GURASL_23060</name>
</gene>
<dbReference type="InterPro" id="IPR053154">
    <property type="entry name" value="c-di-AMP_regulator"/>
</dbReference>
<dbReference type="PANTHER" id="PTHR37804:SF1">
    <property type="entry name" value="CDAA REGULATORY PROTEIN CDAR"/>
    <property type="match status" value="1"/>
</dbReference>
<dbReference type="PANTHER" id="PTHR37804">
    <property type="entry name" value="CDAA REGULATORY PROTEIN CDAR"/>
    <property type="match status" value="1"/>
</dbReference>
<evidence type="ECO:0000313" key="1">
    <source>
        <dbReference type="EMBL" id="BDV43383.1"/>
    </source>
</evidence>
<dbReference type="Gene3D" id="2.170.120.30">
    <property type="match status" value="1"/>
</dbReference>
<dbReference type="Proteomes" id="UP001317705">
    <property type="component" value="Chromosome"/>
</dbReference>